<dbReference type="InParanoid" id="W2S6U2"/>
<gene>
    <name evidence="1" type="ORF">HMPREF1541_10597</name>
</gene>
<proteinExistence type="predicted"/>
<dbReference type="HOGENOM" id="CLU_1677819_0_0_1"/>
<dbReference type="VEuPathDB" id="FungiDB:HMPREF1541_10597"/>
<dbReference type="EMBL" id="KB822715">
    <property type="protein sequence ID" value="ETN44416.1"/>
    <property type="molecule type" value="Genomic_DNA"/>
</dbReference>
<evidence type="ECO:0000313" key="1">
    <source>
        <dbReference type="EMBL" id="ETN44416.1"/>
    </source>
</evidence>
<keyword evidence="2" id="KW-1185">Reference proteome</keyword>
<dbReference type="RefSeq" id="XP_008713489.1">
    <property type="nucleotide sequence ID" value="XM_008715267.1"/>
</dbReference>
<name>W2S6U2_CYPE1</name>
<dbReference type="AlphaFoldDB" id="W2S6U2"/>
<protein>
    <submittedName>
        <fullName evidence="1">Uncharacterized protein</fullName>
    </submittedName>
</protein>
<organism evidence="1 2">
    <name type="scientific">Cyphellophora europaea (strain CBS 101466)</name>
    <name type="common">Phialophora europaea</name>
    <dbReference type="NCBI Taxonomy" id="1220924"/>
    <lineage>
        <taxon>Eukaryota</taxon>
        <taxon>Fungi</taxon>
        <taxon>Dikarya</taxon>
        <taxon>Ascomycota</taxon>
        <taxon>Pezizomycotina</taxon>
        <taxon>Eurotiomycetes</taxon>
        <taxon>Chaetothyriomycetidae</taxon>
        <taxon>Chaetothyriales</taxon>
        <taxon>Cyphellophoraceae</taxon>
        <taxon>Cyphellophora</taxon>
    </lineage>
</organism>
<accession>W2S6U2</accession>
<sequence length="157" mass="17541">MANTSDIPSKPLNSASEITFDAGVIKDEMRTSTESPKLDIMIYHFDAARGGFEAGRCLPFDSHDVVNIYSFQRVLIDMTRTRYSMVKAVIAKEGDKGTEYRVADAARFAVLFRKTEKKAKKSRTSRSLIGVIHKVGEGSKFLDTIKYEGLPLLDRAD</sequence>
<dbReference type="Proteomes" id="UP000030752">
    <property type="component" value="Unassembled WGS sequence"/>
</dbReference>
<reference evidence="1 2" key="1">
    <citation type="submission" date="2013-03" db="EMBL/GenBank/DDBJ databases">
        <title>The Genome Sequence of Phialophora europaea CBS 101466.</title>
        <authorList>
            <consortium name="The Broad Institute Genomics Platform"/>
            <person name="Cuomo C."/>
            <person name="de Hoog S."/>
            <person name="Gorbushina A."/>
            <person name="Walker B."/>
            <person name="Young S.K."/>
            <person name="Zeng Q."/>
            <person name="Gargeya S."/>
            <person name="Fitzgerald M."/>
            <person name="Haas B."/>
            <person name="Abouelleil A."/>
            <person name="Allen A.W."/>
            <person name="Alvarado L."/>
            <person name="Arachchi H.M."/>
            <person name="Berlin A.M."/>
            <person name="Chapman S.B."/>
            <person name="Gainer-Dewar J."/>
            <person name="Goldberg J."/>
            <person name="Griggs A."/>
            <person name="Gujja S."/>
            <person name="Hansen M."/>
            <person name="Howarth C."/>
            <person name="Imamovic A."/>
            <person name="Ireland A."/>
            <person name="Larimer J."/>
            <person name="McCowan C."/>
            <person name="Murphy C."/>
            <person name="Pearson M."/>
            <person name="Poon T.W."/>
            <person name="Priest M."/>
            <person name="Roberts A."/>
            <person name="Saif S."/>
            <person name="Shea T."/>
            <person name="Sisk P."/>
            <person name="Sykes S."/>
            <person name="Wortman J."/>
            <person name="Nusbaum C."/>
            <person name="Birren B."/>
        </authorList>
    </citation>
    <scope>NUCLEOTIDE SEQUENCE [LARGE SCALE GENOMIC DNA]</scope>
    <source>
        <strain evidence="1 2">CBS 101466</strain>
    </source>
</reference>
<dbReference type="GeneID" id="19977936"/>
<evidence type="ECO:0000313" key="2">
    <source>
        <dbReference type="Proteomes" id="UP000030752"/>
    </source>
</evidence>